<evidence type="ECO:0000313" key="11">
    <source>
        <dbReference type="EMBL" id="BAL90187.1"/>
    </source>
</evidence>
<evidence type="ECO:0000256" key="9">
    <source>
        <dbReference type="SAM" id="Phobius"/>
    </source>
</evidence>
<evidence type="ECO:0000256" key="1">
    <source>
        <dbReference type="ARBA" id="ARBA00003273"/>
    </source>
</evidence>
<keyword evidence="9" id="KW-0812">Transmembrane</keyword>
<dbReference type="PANTHER" id="PTHR12147">
    <property type="entry name" value="METALLOPEPTIDASE M28 FAMILY MEMBER"/>
    <property type="match status" value="1"/>
</dbReference>
<feature type="domain" description="Peptidase M28" evidence="10">
    <location>
        <begin position="125"/>
        <end position="315"/>
    </location>
</feature>
<feature type="transmembrane region" description="Helical" evidence="9">
    <location>
        <begin position="348"/>
        <end position="368"/>
    </location>
</feature>
<dbReference type="GO" id="GO:0005774">
    <property type="term" value="C:vacuolar membrane"/>
    <property type="evidence" value="ECO:0007669"/>
    <property type="project" value="UniProtKB-SubCell"/>
</dbReference>
<feature type="transmembrane region" description="Helical" evidence="9">
    <location>
        <begin position="531"/>
        <end position="550"/>
    </location>
</feature>
<dbReference type="KEGG" id="ams:AMIS_49670"/>
<feature type="transmembrane region" description="Helical" evidence="9">
    <location>
        <begin position="557"/>
        <end position="577"/>
    </location>
</feature>
<keyword evidence="5" id="KW-0926">Vacuole</keyword>
<dbReference type="Gene3D" id="3.40.630.10">
    <property type="entry name" value="Zn peptidases"/>
    <property type="match status" value="1"/>
</dbReference>
<dbReference type="GO" id="GO:0008235">
    <property type="term" value="F:metalloexopeptidase activity"/>
    <property type="evidence" value="ECO:0007669"/>
    <property type="project" value="InterPro"/>
</dbReference>
<dbReference type="eggNOG" id="COG2234">
    <property type="taxonomic scope" value="Bacteria"/>
</dbReference>
<evidence type="ECO:0000256" key="7">
    <source>
        <dbReference type="ARBA" id="ARBA00023180"/>
    </source>
</evidence>
<keyword evidence="7" id="KW-0325">Glycoprotein</keyword>
<dbReference type="PATRIC" id="fig|512565.3.peg.4957"/>
<dbReference type="InterPro" id="IPR045175">
    <property type="entry name" value="M28_fam"/>
</dbReference>
<feature type="transmembrane region" description="Helical" evidence="9">
    <location>
        <begin position="478"/>
        <end position="494"/>
    </location>
</feature>
<evidence type="ECO:0000256" key="2">
    <source>
        <dbReference type="ARBA" id="ARBA00004128"/>
    </source>
</evidence>
<feature type="transmembrane region" description="Helical" evidence="9">
    <location>
        <begin position="453"/>
        <end position="472"/>
    </location>
</feature>
<sequence>MIATDGEPSTRAAVAAGPPPRAHRFVGPVTAGLLVLLGVLSYLAFAPPSARDAGAPREEFSAARALVHLREIAQRPHATGSADNARVREYLVATARELGARVRVESAPVVRPDWGNPFPAATVHNVVAEIPGTGPGTSGGKAVLLVAHYDSVPTGPGAADNGAAVAAMLETMRALSAGGGVPNDVVFLFTDGEEIGALGAQSFVNRNDLGEYGVVLNWEARGSHGPVMMFETSAGNAALIDAFAATGSRPVANSMAYEVYKRMPNGTDFTVFRDAGATGLNAAFLEGFHEYHSVRDSVDSLSRDSVQHHGETMLGMVRALGVTDLRSLASADAVYFDLFARALVHYPAGWALPLALLTLLGLAALIAVGAHRSRLRYTRLLAVAGTGLAVVVVSAALVLGLWLAVVTIRPGLAALPLSEPYDRGLFGSGFCLVAAAVLLGAGRLLRRLRPAEIISGTLALGGVLLLIVVLTVPGASYLFQWPLLAGLPALWMAVRRDVWWQPALSALAPAVAVVLFVPLVVSLFTALGIPLGAVAVAVAALAGVLLLPLVRRPGRSAVTAAVLALALVGAGVVASGFTAGQPRPNALLYVQDPASGGSRWFSPGPGPDEWTRRVLGDGPSRADGALYFPEQDEQDGWAAPAPDLKLPEPEVRTVADRTDGDVRTLTFGVRSVRDAWRLQVRLPREPVRACTVAGVRMDAATLAEDIEDTRDIVLHYTGAGGEIEISCEIRAGTPLPVDVTDFSPGLPGAAEALVGPRPDTTVPIAFGFAPDDAAVVRRITTL</sequence>
<comment type="function">
    <text evidence="1">May be involved in vacuolar sorting and osmoregulation.</text>
</comment>
<feature type="transmembrane region" description="Helical" evidence="9">
    <location>
        <begin position="380"/>
        <end position="404"/>
    </location>
</feature>
<dbReference type="InterPro" id="IPR007484">
    <property type="entry name" value="Peptidase_M28"/>
</dbReference>
<accession>I0HB00</accession>
<keyword evidence="6 9" id="KW-1133">Transmembrane helix</keyword>
<evidence type="ECO:0000256" key="8">
    <source>
        <dbReference type="ARBA" id="ARBA00031512"/>
    </source>
</evidence>
<dbReference type="Proteomes" id="UP000007882">
    <property type="component" value="Chromosome"/>
</dbReference>
<organism evidence="11 12">
    <name type="scientific">Actinoplanes missouriensis (strain ATCC 14538 / DSM 43046 / CBS 188.64 / JCM 3121 / NBRC 102363 / NCIMB 12654 / NRRL B-3342 / UNCC 431)</name>
    <dbReference type="NCBI Taxonomy" id="512565"/>
    <lineage>
        <taxon>Bacteria</taxon>
        <taxon>Bacillati</taxon>
        <taxon>Actinomycetota</taxon>
        <taxon>Actinomycetes</taxon>
        <taxon>Micromonosporales</taxon>
        <taxon>Micromonosporaceae</taxon>
        <taxon>Actinoplanes</taxon>
    </lineage>
</organism>
<evidence type="ECO:0000256" key="5">
    <source>
        <dbReference type="ARBA" id="ARBA00022554"/>
    </source>
</evidence>
<feature type="transmembrane region" description="Helical" evidence="9">
    <location>
        <begin position="424"/>
        <end position="441"/>
    </location>
</feature>
<dbReference type="STRING" id="512565.AMIS_49670"/>
<evidence type="ECO:0000256" key="6">
    <source>
        <dbReference type="ARBA" id="ARBA00022989"/>
    </source>
</evidence>
<evidence type="ECO:0000313" key="12">
    <source>
        <dbReference type="Proteomes" id="UP000007882"/>
    </source>
</evidence>
<evidence type="ECO:0000259" key="10">
    <source>
        <dbReference type="Pfam" id="PF04389"/>
    </source>
</evidence>
<comment type="similarity">
    <text evidence="3">Belongs to the peptidase M28 family.</text>
</comment>
<dbReference type="Pfam" id="PF04389">
    <property type="entry name" value="Peptidase_M28"/>
    <property type="match status" value="1"/>
</dbReference>
<dbReference type="HOGENOM" id="CLU_019249_1_0_11"/>
<comment type="subcellular location">
    <subcellularLocation>
        <location evidence="2">Vacuole membrane</location>
        <topology evidence="2">Multi-pass membrane protein</topology>
    </subcellularLocation>
</comment>
<dbReference type="PANTHER" id="PTHR12147:SF58">
    <property type="entry name" value="VACUOLAR MEMBRANE PROTEASE"/>
    <property type="match status" value="1"/>
</dbReference>
<dbReference type="SUPFAM" id="SSF53187">
    <property type="entry name" value="Zn-dependent exopeptidases"/>
    <property type="match status" value="1"/>
</dbReference>
<protein>
    <recommendedName>
        <fullName evidence="4">Vacuolar membrane protease</fullName>
    </recommendedName>
    <alternativeName>
        <fullName evidence="8">FXNA-related family protease 1</fullName>
    </alternativeName>
</protein>
<proteinExistence type="inferred from homology"/>
<dbReference type="EMBL" id="AP012319">
    <property type="protein sequence ID" value="BAL90187.1"/>
    <property type="molecule type" value="Genomic_DNA"/>
</dbReference>
<evidence type="ECO:0000256" key="4">
    <source>
        <dbReference type="ARBA" id="ARBA00017435"/>
    </source>
</evidence>
<keyword evidence="9" id="KW-0472">Membrane</keyword>
<dbReference type="GO" id="GO:0006508">
    <property type="term" value="P:proteolysis"/>
    <property type="evidence" value="ECO:0007669"/>
    <property type="project" value="InterPro"/>
</dbReference>
<evidence type="ECO:0000256" key="3">
    <source>
        <dbReference type="ARBA" id="ARBA00010918"/>
    </source>
</evidence>
<feature type="transmembrane region" description="Helical" evidence="9">
    <location>
        <begin position="25"/>
        <end position="45"/>
    </location>
</feature>
<name>I0HB00_ACTM4</name>
<reference evidence="11 12" key="1">
    <citation type="submission" date="2012-02" db="EMBL/GenBank/DDBJ databases">
        <title>Complete genome sequence of Actinoplanes missouriensis 431 (= NBRC 102363).</title>
        <authorList>
            <person name="Ohnishi Y."/>
            <person name="Ishikawa J."/>
            <person name="Sekine M."/>
            <person name="Hosoyama A."/>
            <person name="Harada T."/>
            <person name="Narita H."/>
            <person name="Hata T."/>
            <person name="Konno Y."/>
            <person name="Tutikane K."/>
            <person name="Fujita N."/>
            <person name="Horinouchi S."/>
            <person name="Hayakawa M."/>
        </authorList>
    </citation>
    <scope>NUCLEOTIDE SEQUENCE [LARGE SCALE GENOMIC DNA]</scope>
    <source>
        <strain evidence="12">ATCC 14538 / DSM 43046 / CBS 188.64 / JCM 3121 / NBRC 102363 / NCIMB 12654 / NRRL B-3342 / UNCC 431</strain>
    </source>
</reference>
<gene>
    <name evidence="11" type="ordered locus">AMIS_49670</name>
</gene>
<dbReference type="AlphaFoldDB" id="I0HB00"/>
<feature type="transmembrane region" description="Helical" evidence="9">
    <location>
        <begin position="506"/>
        <end position="525"/>
    </location>
</feature>
<keyword evidence="12" id="KW-1185">Reference proteome</keyword>